<keyword evidence="3" id="KW-1185">Reference proteome</keyword>
<dbReference type="AlphaFoldDB" id="A0A1C2IPT2"/>
<dbReference type="SUPFAM" id="SSF53955">
    <property type="entry name" value="Lysozyme-like"/>
    <property type="match status" value="1"/>
</dbReference>
<dbReference type="EMBL" id="LWRY01000187">
    <property type="protein sequence ID" value="OCX69901.1"/>
    <property type="molecule type" value="Genomic_DNA"/>
</dbReference>
<proteinExistence type="predicted"/>
<accession>A0A1C2IPT2</accession>
<reference evidence="2" key="1">
    <citation type="journal article" date="2016" name="Int. J. Mol. Sci.">
        <title>Comparative genomics of the extreme acidophile Acidithiobacillus thiooxidans reveals intraspecific divergence and niche adaptation.</title>
        <authorList>
            <person name="Zhang X."/>
            <person name="Feng X."/>
            <person name="Tao J."/>
            <person name="Ma L."/>
            <person name="Xiao Y."/>
            <person name="Liang Y."/>
            <person name="Liu X."/>
            <person name="Yin H."/>
        </authorList>
    </citation>
    <scope>NUCLEOTIDE SEQUENCE [LARGE SCALE GENOMIC DNA]</scope>
    <source>
        <strain evidence="2">DXS-W</strain>
    </source>
</reference>
<feature type="domain" description="Transglycosylase SLT" evidence="1">
    <location>
        <begin position="13"/>
        <end position="118"/>
    </location>
</feature>
<evidence type="ECO:0000313" key="3">
    <source>
        <dbReference type="Proteomes" id="UP000095008"/>
    </source>
</evidence>
<protein>
    <submittedName>
        <fullName evidence="2">Lytic transglycosylase</fullName>
    </submittedName>
</protein>
<dbReference type="Gene3D" id="1.10.530.10">
    <property type="match status" value="1"/>
</dbReference>
<dbReference type="InterPro" id="IPR008258">
    <property type="entry name" value="Transglycosylase_SLT_dom_1"/>
</dbReference>
<evidence type="ECO:0000259" key="1">
    <source>
        <dbReference type="Pfam" id="PF01464"/>
    </source>
</evidence>
<comment type="caution">
    <text evidence="2">The sequence shown here is derived from an EMBL/GenBank/DDBJ whole genome shotgun (WGS) entry which is preliminary data.</text>
</comment>
<evidence type="ECO:0000313" key="2">
    <source>
        <dbReference type="EMBL" id="OCX69901.1"/>
    </source>
</evidence>
<dbReference type="InterPro" id="IPR023346">
    <property type="entry name" value="Lysozyme-like_dom_sf"/>
</dbReference>
<sequence length="155" mass="16521">MFFHDSFHGTPISCIQQASRTYAVPRRDIFALMKNEGGTPGIAVRDSNGTQDLGPMQVNTCHLPFLRSYGYSYRVLKNNACANVMAGTWVFARCLAITGNLLSAAACYNAGPGNLAAAWQDGYVQRFAAHLGLQIQGVPIQSQPSAIPAGLSIGG</sequence>
<dbReference type="CDD" id="cd13400">
    <property type="entry name" value="LT_IagB-like"/>
    <property type="match status" value="1"/>
</dbReference>
<gene>
    <name evidence="2" type="ORF">A6M23_14775</name>
</gene>
<organism evidence="2 3">
    <name type="scientific">Acidithiobacillus thiooxidans</name>
    <name type="common">Thiobacillus thiooxidans</name>
    <dbReference type="NCBI Taxonomy" id="930"/>
    <lineage>
        <taxon>Bacteria</taxon>
        <taxon>Pseudomonadati</taxon>
        <taxon>Pseudomonadota</taxon>
        <taxon>Acidithiobacillia</taxon>
        <taxon>Acidithiobacillales</taxon>
        <taxon>Acidithiobacillaceae</taxon>
        <taxon>Acidithiobacillus</taxon>
    </lineage>
</organism>
<dbReference type="Proteomes" id="UP000095008">
    <property type="component" value="Unassembled WGS sequence"/>
</dbReference>
<name>A0A1C2IPT2_ACITH</name>
<dbReference type="OrthoDB" id="9808681at2"/>
<dbReference type="RefSeq" id="WP_065975389.1">
    <property type="nucleotide sequence ID" value="NZ_LWRY01000187.1"/>
</dbReference>
<dbReference type="Pfam" id="PF01464">
    <property type="entry name" value="SLT"/>
    <property type="match status" value="1"/>
</dbReference>